<dbReference type="Pfam" id="PF11162">
    <property type="entry name" value="DUF2946"/>
    <property type="match status" value="1"/>
</dbReference>
<evidence type="ECO:0000256" key="1">
    <source>
        <dbReference type="SAM" id="SignalP"/>
    </source>
</evidence>
<dbReference type="Proteomes" id="UP000315112">
    <property type="component" value="Unassembled WGS sequence"/>
</dbReference>
<accession>A0A562PDL1</accession>
<organism evidence="3 4">
    <name type="scientific">Pseudoduganella flava</name>
    <dbReference type="NCBI Taxonomy" id="871742"/>
    <lineage>
        <taxon>Bacteria</taxon>
        <taxon>Pseudomonadati</taxon>
        <taxon>Pseudomonadota</taxon>
        <taxon>Betaproteobacteria</taxon>
        <taxon>Burkholderiales</taxon>
        <taxon>Oxalobacteraceae</taxon>
        <taxon>Telluria group</taxon>
        <taxon>Pseudoduganella</taxon>
    </lineage>
</organism>
<evidence type="ECO:0000313" key="3">
    <source>
        <dbReference type="EMBL" id="TWI42524.1"/>
    </source>
</evidence>
<feature type="chain" id="PRO_5044617661" evidence="1">
    <location>
        <begin position="26"/>
        <end position="127"/>
    </location>
</feature>
<dbReference type="EMBL" id="VLKW01000014">
    <property type="protein sequence ID" value="TWI42524.1"/>
    <property type="molecule type" value="Genomic_DNA"/>
</dbReference>
<dbReference type="RefSeq" id="WP_145881368.1">
    <property type="nucleotide sequence ID" value="NZ_CP046904.1"/>
</dbReference>
<reference evidence="3 4" key="1">
    <citation type="journal article" date="2015" name="Stand. Genomic Sci.">
        <title>Genomic Encyclopedia of Bacterial and Archaeal Type Strains, Phase III: the genomes of soil and plant-associated and newly described type strains.</title>
        <authorList>
            <person name="Whitman W.B."/>
            <person name="Woyke T."/>
            <person name="Klenk H.P."/>
            <person name="Zhou Y."/>
            <person name="Lilburn T.G."/>
            <person name="Beck B.J."/>
            <person name="De Vos P."/>
            <person name="Vandamme P."/>
            <person name="Eisen J.A."/>
            <person name="Garrity G."/>
            <person name="Hugenholtz P."/>
            <person name="Kyrpides N.C."/>
        </authorList>
    </citation>
    <scope>NUCLEOTIDE SEQUENCE [LARGE SCALE GENOMIC DNA]</scope>
    <source>
        <strain evidence="3 4">CGMCC 1.10685</strain>
    </source>
</reference>
<dbReference type="AlphaFoldDB" id="A0A562PDL1"/>
<dbReference type="OrthoDB" id="8536886at2"/>
<reference evidence="2 5" key="3">
    <citation type="submission" date="2019-12" db="EMBL/GenBank/DDBJ databases">
        <title>Draft Genome Sequences of Six Type Strains of the Genus Massilia.</title>
        <authorList>
            <person name="Miess H."/>
            <person name="Frediansyah A."/>
            <person name="Goeker M."/>
            <person name="Gross H."/>
        </authorList>
    </citation>
    <scope>NUCLEOTIDE SEQUENCE [LARGE SCALE GENOMIC DNA]</scope>
    <source>
        <strain evidence="2 5">DSM 26639</strain>
    </source>
</reference>
<gene>
    <name evidence="2" type="ORF">GO485_25725</name>
    <name evidence="3" type="ORF">IP92_05500</name>
</gene>
<evidence type="ECO:0000313" key="4">
    <source>
        <dbReference type="Proteomes" id="UP000315112"/>
    </source>
</evidence>
<proteinExistence type="predicted"/>
<evidence type="ECO:0000313" key="2">
    <source>
        <dbReference type="EMBL" id="QGZ42107.1"/>
    </source>
</evidence>
<protein>
    <submittedName>
        <fullName evidence="2">DUF2946 domain-containing protein</fullName>
    </submittedName>
</protein>
<sequence>MVKLAKQRVLHVWIALLAMLFGALAPVASEAVASARPALPAMEICSMNGAQPMAPAKQGGAHGAIDHLLKHCSSCVTHGHAPALPPSAPLAFTAVPLRDGHPALFYQAARPLFPWTAFHPRAPPARI</sequence>
<evidence type="ECO:0000313" key="5">
    <source>
        <dbReference type="Proteomes" id="UP000437862"/>
    </source>
</evidence>
<dbReference type="Proteomes" id="UP000437862">
    <property type="component" value="Chromosome"/>
</dbReference>
<reference evidence="3" key="2">
    <citation type="submission" date="2019-07" db="EMBL/GenBank/DDBJ databases">
        <authorList>
            <person name="Whitman W."/>
            <person name="Huntemann M."/>
            <person name="Clum A."/>
            <person name="Pillay M."/>
            <person name="Palaniappan K."/>
            <person name="Varghese N."/>
            <person name="Mikhailova N."/>
            <person name="Stamatis D."/>
            <person name="Reddy T."/>
            <person name="Daum C."/>
            <person name="Shapiro N."/>
            <person name="Ivanova N."/>
            <person name="Kyrpides N."/>
            <person name="Woyke T."/>
        </authorList>
    </citation>
    <scope>NUCLEOTIDE SEQUENCE</scope>
    <source>
        <strain evidence="3">CGMCC 1.10685</strain>
    </source>
</reference>
<dbReference type="InterPro" id="IPR021333">
    <property type="entry name" value="DUF2946"/>
</dbReference>
<name>A0A562PDL1_9BURK</name>
<feature type="signal peptide" evidence="1">
    <location>
        <begin position="1"/>
        <end position="25"/>
    </location>
</feature>
<dbReference type="EMBL" id="CP046904">
    <property type="protein sequence ID" value="QGZ42107.1"/>
    <property type="molecule type" value="Genomic_DNA"/>
</dbReference>
<keyword evidence="1" id="KW-0732">Signal</keyword>
<keyword evidence="5" id="KW-1185">Reference proteome</keyword>